<reference evidence="3" key="1">
    <citation type="submission" date="2021-02" db="EMBL/GenBank/DDBJ databases">
        <authorList>
            <person name="Nowell W R."/>
        </authorList>
    </citation>
    <scope>NUCLEOTIDE SEQUENCE</scope>
</reference>
<dbReference type="EMBL" id="CAJNOI010000013">
    <property type="protein sequence ID" value="CAF0798510.1"/>
    <property type="molecule type" value="Genomic_DNA"/>
</dbReference>
<dbReference type="Gene3D" id="2.160.20.80">
    <property type="entry name" value="E3 ubiquitin-protein ligase SopA"/>
    <property type="match status" value="1"/>
</dbReference>
<keyword evidence="2" id="KW-0472">Membrane</keyword>
<evidence type="ECO:0008006" key="7">
    <source>
        <dbReference type="Google" id="ProtNLM"/>
    </source>
</evidence>
<protein>
    <recommendedName>
        <fullName evidence="7">Pentapeptide repeat-containing protein</fullName>
    </recommendedName>
</protein>
<evidence type="ECO:0000313" key="4">
    <source>
        <dbReference type="EMBL" id="CAF1463153.1"/>
    </source>
</evidence>
<feature type="region of interest" description="Disordered" evidence="1">
    <location>
        <begin position="285"/>
        <end position="327"/>
    </location>
</feature>
<keyword evidence="5" id="KW-1185">Reference proteome</keyword>
<proteinExistence type="predicted"/>
<sequence length="511" mass="55795">MIDFNKRAFWHFTLKDILTIISSVAIPIALAIYSAIGSQQQKREAEKTRQFDLEQAEKLRQRTLYDEFLNNIYKLDKDDYLSDTKNPWAFANAYYRAAHRQWDTIRKADVLQFLKEKQLIGRNNCSNGCRTTNLNDIIRLNKLNFDNVHLASETGVLNQLDLECVSFDQVSMSNAVFSFASLNGVSFDGGRLDKVKFDDSSLLCASFNGVNLSGVDFGNSDLAGAHFSNTDLSGAKITEDQIKQAYFHNVTMPNGVKRETISSTTTKKPIIQTTTTTIKTKMSTTTSSSTTTTTMMTTTTSTKTSTTTTTSASTSTTTSTSTTSTTTLTTTTTTTTSSIIDYVFTPSPASCNNILTTSCTTTTTIIASCQSYEVSWNNHCYYLDGSSGSCIAGYSRATSAVLPCISSQFVGKTYRSTISDNCCVWTAATYVCFGLNSNCNSAEPFTSGPALGGGGGGSDLKAQECGSKREKSRGSARVRLEICATDQVCKMACEQDITCWVWSFSLSLKKS</sequence>
<keyword evidence="2" id="KW-0812">Transmembrane</keyword>
<evidence type="ECO:0000313" key="6">
    <source>
        <dbReference type="Proteomes" id="UP000663877"/>
    </source>
</evidence>
<evidence type="ECO:0000256" key="2">
    <source>
        <dbReference type="SAM" id="Phobius"/>
    </source>
</evidence>
<dbReference type="Proteomes" id="UP000663877">
    <property type="component" value="Unassembled WGS sequence"/>
</dbReference>
<dbReference type="OrthoDB" id="9989223at2759"/>
<dbReference type="AlphaFoldDB" id="A0A813SL23"/>
<dbReference type="SUPFAM" id="SSF141571">
    <property type="entry name" value="Pentapeptide repeat-like"/>
    <property type="match status" value="1"/>
</dbReference>
<accession>A0A813SL23</accession>
<dbReference type="PANTHER" id="PTHR14136:SF17">
    <property type="entry name" value="BTB_POZ DOMAIN-CONTAINING PROTEIN KCTD9"/>
    <property type="match status" value="1"/>
</dbReference>
<dbReference type="Proteomes" id="UP000663832">
    <property type="component" value="Unassembled WGS sequence"/>
</dbReference>
<evidence type="ECO:0000313" key="5">
    <source>
        <dbReference type="Proteomes" id="UP000663832"/>
    </source>
</evidence>
<name>A0A813SL23_9BILA</name>
<feature type="transmembrane region" description="Helical" evidence="2">
    <location>
        <begin position="12"/>
        <end position="36"/>
    </location>
</feature>
<dbReference type="InterPro" id="IPR001646">
    <property type="entry name" value="5peptide_repeat"/>
</dbReference>
<evidence type="ECO:0000256" key="1">
    <source>
        <dbReference type="SAM" id="MobiDB-lite"/>
    </source>
</evidence>
<gene>
    <name evidence="3" type="ORF">BJG266_LOCUS5068</name>
    <name evidence="4" type="ORF">QVE165_LOCUS41074</name>
</gene>
<dbReference type="EMBL" id="CAJNOM010000484">
    <property type="protein sequence ID" value="CAF1463153.1"/>
    <property type="molecule type" value="Genomic_DNA"/>
</dbReference>
<organism evidence="3 6">
    <name type="scientific">Adineta steineri</name>
    <dbReference type="NCBI Taxonomy" id="433720"/>
    <lineage>
        <taxon>Eukaryota</taxon>
        <taxon>Metazoa</taxon>
        <taxon>Spiralia</taxon>
        <taxon>Gnathifera</taxon>
        <taxon>Rotifera</taxon>
        <taxon>Eurotatoria</taxon>
        <taxon>Bdelloidea</taxon>
        <taxon>Adinetida</taxon>
        <taxon>Adinetidae</taxon>
        <taxon>Adineta</taxon>
    </lineage>
</organism>
<dbReference type="InterPro" id="IPR051082">
    <property type="entry name" value="Pentapeptide-BTB/POZ_domain"/>
</dbReference>
<dbReference type="Pfam" id="PF00805">
    <property type="entry name" value="Pentapeptide"/>
    <property type="match status" value="2"/>
</dbReference>
<evidence type="ECO:0000313" key="3">
    <source>
        <dbReference type="EMBL" id="CAF0798510.1"/>
    </source>
</evidence>
<dbReference type="PANTHER" id="PTHR14136">
    <property type="entry name" value="BTB_POZ DOMAIN-CONTAINING PROTEIN KCTD9"/>
    <property type="match status" value="1"/>
</dbReference>
<comment type="caution">
    <text evidence="3">The sequence shown here is derived from an EMBL/GenBank/DDBJ whole genome shotgun (WGS) entry which is preliminary data.</text>
</comment>
<keyword evidence="2" id="KW-1133">Transmembrane helix</keyword>